<dbReference type="InterPro" id="IPR050282">
    <property type="entry name" value="Cycloisomerase_2"/>
</dbReference>
<dbReference type="PANTHER" id="PTHR30344">
    <property type="entry name" value="6-PHOSPHOGLUCONOLACTONASE-RELATED"/>
    <property type="match status" value="1"/>
</dbReference>
<dbReference type="VEuPathDB" id="FungiDB:AB675_11143"/>
<keyword evidence="4" id="KW-1185">Reference proteome</keyword>
<evidence type="ECO:0000313" key="4">
    <source>
        <dbReference type="Proteomes" id="UP000038010"/>
    </source>
</evidence>
<dbReference type="InterPro" id="IPR015943">
    <property type="entry name" value="WD40/YVTN_repeat-like_dom_sf"/>
</dbReference>
<dbReference type="GeneID" id="28731845"/>
<dbReference type="OrthoDB" id="9972196at2759"/>
<evidence type="ECO:0000256" key="2">
    <source>
        <dbReference type="SAM" id="SignalP"/>
    </source>
</evidence>
<dbReference type="EMBL" id="LFJN01000036">
    <property type="protein sequence ID" value="KPI35839.1"/>
    <property type="molecule type" value="Genomic_DNA"/>
</dbReference>
<dbReference type="Pfam" id="PF10282">
    <property type="entry name" value="Lactonase"/>
    <property type="match status" value="1"/>
</dbReference>
<accession>A0A0N0NIT9</accession>
<dbReference type="STRING" id="1664694.A0A0N0NIT9"/>
<gene>
    <name evidence="3" type="ORF">AB675_11143</name>
</gene>
<dbReference type="InterPro" id="IPR019405">
    <property type="entry name" value="Lactonase_7-beta_prop"/>
</dbReference>
<evidence type="ECO:0000256" key="1">
    <source>
        <dbReference type="ARBA" id="ARBA00005564"/>
    </source>
</evidence>
<comment type="similarity">
    <text evidence="1">Belongs to the cycloisomerase 2 family.</text>
</comment>
<keyword evidence="2" id="KW-0732">Signal</keyword>
<dbReference type="InterPro" id="IPR011048">
    <property type="entry name" value="Haem_d1_sf"/>
</dbReference>
<evidence type="ECO:0000313" key="3">
    <source>
        <dbReference type="EMBL" id="KPI35839.1"/>
    </source>
</evidence>
<sequence length="382" mass="41046">MFTTKFALSVLLLMSSVFAVFAHDTSSSSVAPVATPRTMFAAGYDGWVRSVALDTDGTNFTLTEINKTNGCQTNPSWLALQRDQERLWCLDEGWVTGNGTLNSFDIEDDGASLVQTQRRNVSASPVQSTFFSSGDELVIAQYGGPPNSTIRGGLTFHDVNNDGALRGALNLTFEALEQPGPAPGQDVPRGHGVILNPTGQWLVVTDYGADKIRTFTVQNSIVYKGIELETPPGSAPRHAKFGKIGTNDYLFVVSENANTITTYNVSYSGGLLHLTPPSRVIDTFGGKASAEVLKKAKASEIQISLDNKFLMVTNRMDNSFPESDSLANYRINADGSLAFLQLVPVGGLSPRQFTLNKAGDLVLVAATASETITVLQRDPARA</sequence>
<dbReference type="AlphaFoldDB" id="A0A0N0NIT9"/>
<comment type="caution">
    <text evidence="3">The sequence shown here is derived from an EMBL/GenBank/DDBJ whole genome shotgun (WGS) entry which is preliminary data.</text>
</comment>
<feature type="chain" id="PRO_5005856662" evidence="2">
    <location>
        <begin position="23"/>
        <end position="382"/>
    </location>
</feature>
<organism evidence="3 4">
    <name type="scientific">Cyphellophora attinorum</name>
    <dbReference type="NCBI Taxonomy" id="1664694"/>
    <lineage>
        <taxon>Eukaryota</taxon>
        <taxon>Fungi</taxon>
        <taxon>Dikarya</taxon>
        <taxon>Ascomycota</taxon>
        <taxon>Pezizomycotina</taxon>
        <taxon>Eurotiomycetes</taxon>
        <taxon>Chaetothyriomycetidae</taxon>
        <taxon>Chaetothyriales</taxon>
        <taxon>Cyphellophoraceae</taxon>
        <taxon>Cyphellophora</taxon>
    </lineage>
</organism>
<protein>
    <submittedName>
        <fullName evidence="3">6-phosphogluconolactonase</fullName>
    </submittedName>
</protein>
<proteinExistence type="inferred from homology"/>
<dbReference type="Gene3D" id="2.130.10.10">
    <property type="entry name" value="YVTN repeat-like/Quinoprotein amine dehydrogenase"/>
    <property type="match status" value="1"/>
</dbReference>
<dbReference type="PANTHER" id="PTHR30344:SF1">
    <property type="entry name" value="6-PHOSPHOGLUCONOLACTONASE"/>
    <property type="match status" value="1"/>
</dbReference>
<dbReference type="Proteomes" id="UP000038010">
    <property type="component" value="Unassembled WGS sequence"/>
</dbReference>
<dbReference type="GO" id="GO:0017057">
    <property type="term" value="F:6-phosphogluconolactonase activity"/>
    <property type="evidence" value="ECO:0007669"/>
    <property type="project" value="TreeGrafter"/>
</dbReference>
<feature type="signal peptide" evidence="2">
    <location>
        <begin position="1"/>
        <end position="22"/>
    </location>
</feature>
<reference evidence="3 4" key="1">
    <citation type="submission" date="2015-06" db="EMBL/GenBank/DDBJ databases">
        <title>Draft genome of the ant-associated black yeast Phialophora attae CBS 131958.</title>
        <authorList>
            <person name="Moreno L.F."/>
            <person name="Stielow B.J."/>
            <person name="de Hoog S."/>
            <person name="Vicente V.A."/>
            <person name="Weiss V.A."/>
            <person name="de Vries M."/>
            <person name="Cruz L.M."/>
            <person name="Souza E.M."/>
        </authorList>
    </citation>
    <scope>NUCLEOTIDE SEQUENCE [LARGE SCALE GENOMIC DNA]</scope>
    <source>
        <strain evidence="3 4">CBS 131958</strain>
    </source>
</reference>
<dbReference type="RefSeq" id="XP_017995802.1">
    <property type="nucleotide sequence ID" value="XM_018139965.1"/>
</dbReference>
<name>A0A0N0NIT9_9EURO</name>
<dbReference type="SUPFAM" id="SSF51004">
    <property type="entry name" value="C-terminal (heme d1) domain of cytochrome cd1-nitrite reductase"/>
    <property type="match status" value="1"/>
</dbReference>